<evidence type="ECO:0000256" key="1">
    <source>
        <dbReference type="SAM" id="MobiDB-lite"/>
    </source>
</evidence>
<dbReference type="Proteomes" id="UP001107558">
    <property type="component" value="Chromosome 4"/>
</dbReference>
<feature type="region of interest" description="Disordered" evidence="1">
    <location>
        <begin position="284"/>
        <end position="319"/>
    </location>
</feature>
<evidence type="ECO:0000313" key="2">
    <source>
        <dbReference type="EMBL" id="KAG5666892.1"/>
    </source>
</evidence>
<proteinExistence type="predicted"/>
<protein>
    <submittedName>
        <fullName evidence="2">Uncharacterized protein</fullName>
    </submittedName>
</protein>
<comment type="caution">
    <text evidence="2">The sequence shown here is derived from an EMBL/GenBank/DDBJ whole genome shotgun (WGS) entry which is preliminary data.</text>
</comment>
<dbReference type="EMBL" id="JADBJN010000004">
    <property type="protein sequence ID" value="KAG5666892.1"/>
    <property type="molecule type" value="Genomic_DNA"/>
</dbReference>
<feature type="compositionally biased region" description="Basic residues" evidence="1">
    <location>
        <begin position="346"/>
        <end position="355"/>
    </location>
</feature>
<feature type="region of interest" description="Disordered" evidence="1">
    <location>
        <begin position="341"/>
        <end position="381"/>
    </location>
</feature>
<keyword evidence="3" id="KW-1185">Reference proteome</keyword>
<reference evidence="2" key="1">
    <citation type="submission" date="2021-03" db="EMBL/GenBank/DDBJ databases">
        <title>Chromosome level genome of the anhydrobiotic midge Polypedilum vanderplanki.</title>
        <authorList>
            <person name="Yoshida Y."/>
            <person name="Kikawada T."/>
            <person name="Gusev O."/>
        </authorList>
    </citation>
    <scope>NUCLEOTIDE SEQUENCE</scope>
    <source>
        <strain evidence="2">NIAS01</strain>
        <tissue evidence="2">Whole body or cell culture</tissue>
    </source>
</reference>
<dbReference type="AlphaFoldDB" id="A0A9J6BAP7"/>
<accession>A0A9J6BAP7</accession>
<sequence>MRVKKETVSVNLELTAEEIAEHTYKLGDRLIFIPIKKTKHGKKIEGKPYSELFKPKLLALMHDCKKLVFQDYFRKSGNNHAAYILCSHSSRISISYKNDDLKLNNPLNCSIRSSCSKCFPELALEDQQIEEIQPTAHDIKQTEIKLLEVSSSVQARKGIETKKMYFVDAMQTIQDNIMKELHSFEAFCYQQPDPLQALYNNKPLLGLQVNSAVINTFVTPLFDAPILDNTAPKIRNEKLTFTDATGIDKTSVEKITTEEISSNIIEYNEIEIEGSVADKFDCEKDETAESRKVQDTSDETPKKDNNDENRHDFNPLFTPNTELKKAEEMANKVAIESGGGMILRSIKPKTTTHGRKLFEGLSPRATKNRLKQQDALKNNRL</sequence>
<organism evidence="2 3">
    <name type="scientific">Polypedilum vanderplanki</name>
    <name type="common">Sleeping chironomid midge</name>
    <dbReference type="NCBI Taxonomy" id="319348"/>
    <lineage>
        <taxon>Eukaryota</taxon>
        <taxon>Metazoa</taxon>
        <taxon>Ecdysozoa</taxon>
        <taxon>Arthropoda</taxon>
        <taxon>Hexapoda</taxon>
        <taxon>Insecta</taxon>
        <taxon>Pterygota</taxon>
        <taxon>Neoptera</taxon>
        <taxon>Endopterygota</taxon>
        <taxon>Diptera</taxon>
        <taxon>Nematocera</taxon>
        <taxon>Chironomoidea</taxon>
        <taxon>Chironomidae</taxon>
        <taxon>Chironominae</taxon>
        <taxon>Polypedilum</taxon>
        <taxon>Polypedilum</taxon>
    </lineage>
</organism>
<evidence type="ECO:0000313" key="3">
    <source>
        <dbReference type="Proteomes" id="UP001107558"/>
    </source>
</evidence>
<name>A0A9J6BAP7_POLVA</name>
<gene>
    <name evidence="2" type="ORF">PVAND_014899</name>
</gene>
<feature type="compositionally biased region" description="Basic and acidic residues" evidence="1">
    <location>
        <begin position="284"/>
        <end position="313"/>
    </location>
</feature>